<accession>A0A448DYM3</accession>
<evidence type="ECO:0000313" key="1">
    <source>
        <dbReference type="EMBL" id="VEF11886.1"/>
    </source>
</evidence>
<evidence type="ECO:0000313" key="2">
    <source>
        <dbReference type="Proteomes" id="UP000281909"/>
    </source>
</evidence>
<gene>
    <name evidence="1" type="ORF">NCTC9428_03513</name>
</gene>
<dbReference type="AlphaFoldDB" id="A0A448DYM3"/>
<organism evidence="1 2">
    <name type="scientific">Pseudomonas fluorescens</name>
    <dbReference type="NCBI Taxonomy" id="294"/>
    <lineage>
        <taxon>Bacteria</taxon>
        <taxon>Pseudomonadati</taxon>
        <taxon>Pseudomonadota</taxon>
        <taxon>Gammaproteobacteria</taxon>
        <taxon>Pseudomonadales</taxon>
        <taxon>Pseudomonadaceae</taxon>
        <taxon>Pseudomonas</taxon>
    </lineage>
</organism>
<protein>
    <submittedName>
        <fullName evidence="1">Uncharacterized protein</fullName>
    </submittedName>
</protein>
<dbReference type="Proteomes" id="UP000281909">
    <property type="component" value="Chromosome"/>
</dbReference>
<dbReference type="EMBL" id="LR134318">
    <property type="protein sequence ID" value="VEF11886.1"/>
    <property type="molecule type" value="Genomic_DNA"/>
</dbReference>
<proteinExistence type="predicted"/>
<sequence length="91" mass="10113">MLPMIRQPLRSSYESWRLLGDAILEPGGIESTTRNEPWRPYEIPRTELFVDRNSVEANDKATLGGEVVFKVVNLSKPGAINAHPSPLVIAV</sequence>
<name>A0A448DYM3_PSEFL</name>
<reference evidence="1 2" key="1">
    <citation type="submission" date="2018-12" db="EMBL/GenBank/DDBJ databases">
        <authorList>
            <consortium name="Pathogen Informatics"/>
        </authorList>
    </citation>
    <scope>NUCLEOTIDE SEQUENCE [LARGE SCALE GENOMIC DNA]</scope>
    <source>
        <strain evidence="1 2">NCTC9428</strain>
    </source>
</reference>